<dbReference type="KEGG" id="tal:Thal_1435"/>
<dbReference type="Gene3D" id="3.20.20.140">
    <property type="entry name" value="Metal-dependent hydrolases"/>
    <property type="match status" value="1"/>
</dbReference>
<dbReference type="EMBL" id="CP001931">
    <property type="protein sequence ID" value="ADC90064.1"/>
    <property type="molecule type" value="Genomic_DNA"/>
</dbReference>
<dbReference type="GO" id="GO:0016757">
    <property type="term" value="F:glycosyltransferase activity"/>
    <property type="evidence" value="ECO:0007669"/>
    <property type="project" value="InterPro"/>
</dbReference>
<dbReference type="AlphaFoldDB" id="D3SMT4"/>
<dbReference type="eggNOG" id="COG0438">
    <property type="taxonomic scope" value="Bacteria"/>
</dbReference>
<keyword evidence="3" id="KW-0808">Transferase</keyword>
<dbReference type="HOGENOM" id="CLU_018859_0_0_0"/>
<accession>D3SMT4</accession>
<evidence type="ECO:0000259" key="2">
    <source>
        <dbReference type="Pfam" id="PF13439"/>
    </source>
</evidence>
<dbReference type="STRING" id="638303.Thal_1435"/>
<dbReference type="SUPFAM" id="SSF53756">
    <property type="entry name" value="UDP-Glycosyltransferase/glycogen phosphorylase"/>
    <property type="match status" value="1"/>
</dbReference>
<dbReference type="SUPFAM" id="SSF89550">
    <property type="entry name" value="PHP domain-like"/>
    <property type="match status" value="1"/>
</dbReference>
<evidence type="ECO:0000259" key="1">
    <source>
        <dbReference type="Pfam" id="PF00534"/>
    </source>
</evidence>
<dbReference type="Proteomes" id="UP000002043">
    <property type="component" value="Chromosome"/>
</dbReference>
<evidence type="ECO:0000313" key="4">
    <source>
        <dbReference type="Proteomes" id="UP000002043"/>
    </source>
</evidence>
<reference evidence="4" key="1">
    <citation type="journal article" date="2010" name="Stand. Genomic Sci.">
        <title>Complete genome sequence of Thermocrinis albus type strain (HI 11/12T).</title>
        <authorList>
            <person name="Wirth R."/>
            <person name="Sikorski J."/>
            <person name="Brambilla E."/>
            <person name="Misra M."/>
            <person name="Lapidus A."/>
            <person name="Copeland A."/>
            <person name="Nolan M."/>
            <person name="Lucas S."/>
            <person name="Chen F."/>
            <person name="Tice H."/>
            <person name="Cheng J.F."/>
            <person name="Han C."/>
            <person name="Detter J.C."/>
            <person name="Tapia R."/>
            <person name="Bruce D."/>
            <person name="Goodwin L."/>
            <person name="Pitluck S."/>
            <person name="Pati A."/>
            <person name="Anderson I."/>
            <person name="Ivanova N."/>
            <person name="Mavromatis K."/>
            <person name="Mikhailova N."/>
            <person name="Chen A."/>
            <person name="Palaniappan K."/>
            <person name="Bilek Y."/>
            <person name="Hader T."/>
            <person name="Land M."/>
            <person name="Hauser L."/>
            <person name="Chang Y.J."/>
            <person name="Jeffries C.D."/>
            <person name="Tindall B.J."/>
            <person name="Rohde M."/>
            <person name="Goker M."/>
            <person name="Bristow J."/>
            <person name="Eisen J.A."/>
            <person name="Markowitz V."/>
            <person name="Hugenholtz P."/>
            <person name="Kyrpides N.C."/>
            <person name="Klenk H.P."/>
        </authorList>
    </citation>
    <scope>NUCLEOTIDE SEQUENCE [LARGE SCALE GENOMIC DNA]</scope>
    <source>
        <strain evidence="4">DSM 14484 / JCM 11386 / HI 11/12</strain>
    </source>
</reference>
<evidence type="ECO:0000313" key="3">
    <source>
        <dbReference type="EMBL" id="ADC90064.1"/>
    </source>
</evidence>
<gene>
    <name evidence="3" type="ordered locus">Thal_1435</name>
</gene>
<dbReference type="PROSITE" id="PS51257">
    <property type="entry name" value="PROKAR_LIPOPROTEIN"/>
    <property type="match status" value="1"/>
</dbReference>
<dbReference type="OrthoDB" id="9802525at2"/>
<dbReference type="InterPro" id="IPR016195">
    <property type="entry name" value="Pol/histidinol_Pase-like"/>
</dbReference>
<feature type="domain" description="Glycosyltransferase subfamily 4-like N-terminal" evidence="2">
    <location>
        <begin position="384"/>
        <end position="550"/>
    </location>
</feature>
<dbReference type="CDD" id="cd03814">
    <property type="entry name" value="GT4-like"/>
    <property type="match status" value="1"/>
</dbReference>
<protein>
    <submittedName>
        <fullName evidence="3">Glycosyl transferase group 1</fullName>
    </submittedName>
</protein>
<dbReference type="PANTHER" id="PTHR45947:SF3">
    <property type="entry name" value="SULFOQUINOVOSYL TRANSFERASE SQD2"/>
    <property type="match status" value="1"/>
</dbReference>
<dbReference type="RefSeq" id="WP_012992470.1">
    <property type="nucleotide sequence ID" value="NC_013894.1"/>
</dbReference>
<dbReference type="Pfam" id="PF13439">
    <property type="entry name" value="Glyco_transf_4"/>
    <property type="match status" value="1"/>
</dbReference>
<dbReference type="Pfam" id="PF13263">
    <property type="entry name" value="PHP_C"/>
    <property type="match status" value="1"/>
</dbReference>
<sequence length="740" mass="84773">MRRSLAKVDMHLHSRASNMPGGWLSALLGCPESYADPLRIYHLLKERGMSFVTITDHNTIEGVLEIAHMKDVFLGCEYTVMFPEEKAKVHVLVYGFEENDHHELMKLRENIYEFVRYLKAKNIPHALAHPLYGVQDTKLNKRLVEKFVLLFDNWEVINGTRSPAIPQWEIELAERFSGWDKIYALAEKHGVEPLRNRDFIAFVAGSDDHGGMDVGRTYTEAEANSKEDFLKALLEGRTQVRTEPLGEERLINMTGKVTYTFVKRNYSLSEEVKNLLDYVFMDSNDPIMALLMRHLVKGSFQRHRLPAELIRRLPFLTLDNLLKNPSSATLGNFVLALLSQIYYLSIIYLQRKEERRALDVIKGFGVPVTREVKLAYVTDTYEEINGVARTAALVRQIAQEENIPLDVITVGDNHRKDPKLVTLQEFYRFSLPYYRDFPIRVPAPVDVFRKLKDYTHLHVATPGPLGVLALVAAKVLGMRTSFAFHTDIPAYARIYTGDPQLEEFLWSLMVYMCNACDRIFVPSKYYRDLLVSKGVEEAKIRIFERGVDTELFSPYKRQENFWQKLGIKVHGKVILYVGRVSKEKNLDTFVEVAKTFPQHTFVVVGDGPYRQQLEENKPQNLHLVGYLVGEDLATAYASADIFLFPSETETYGQVVLEAMASGLPVVVSGRGGAGERVTDGLNGFVAFSFQDYIQKLEMLLKDHQLRERIGNRAYQHALSMNLRETYLKYIDNLLGVYVRS</sequence>
<dbReference type="eggNOG" id="COG0613">
    <property type="taxonomic scope" value="Bacteria"/>
</dbReference>
<feature type="domain" description="Glycosyl transferase family 1" evidence="1">
    <location>
        <begin position="559"/>
        <end position="715"/>
    </location>
</feature>
<name>D3SMT4_THEAH</name>
<dbReference type="PANTHER" id="PTHR45947">
    <property type="entry name" value="SULFOQUINOVOSYL TRANSFERASE SQD2"/>
    <property type="match status" value="1"/>
</dbReference>
<dbReference type="InterPro" id="IPR028098">
    <property type="entry name" value="Glyco_trans_4-like_N"/>
</dbReference>
<keyword evidence="4" id="KW-1185">Reference proteome</keyword>
<dbReference type="Gene3D" id="3.40.50.2000">
    <property type="entry name" value="Glycogen Phosphorylase B"/>
    <property type="match status" value="2"/>
</dbReference>
<dbReference type="CAZy" id="GT4">
    <property type="family name" value="Glycosyltransferase Family 4"/>
</dbReference>
<dbReference type="InterPro" id="IPR001296">
    <property type="entry name" value="Glyco_trans_1"/>
</dbReference>
<dbReference type="InterPro" id="IPR050194">
    <property type="entry name" value="Glycosyltransferase_grp1"/>
</dbReference>
<proteinExistence type="predicted"/>
<dbReference type="Pfam" id="PF00534">
    <property type="entry name" value="Glycos_transf_1"/>
    <property type="match status" value="1"/>
</dbReference>
<organism evidence="3 4">
    <name type="scientific">Thermocrinis albus (strain DSM 14484 / JCM 11386 / HI 11/12)</name>
    <dbReference type="NCBI Taxonomy" id="638303"/>
    <lineage>
        <taxon>Bacteria</taxon>
        <taxon>Pseudomonadati</taxon>
        <taxon>Aquificota</taxon>
        <taxon>Aquificia</taxon>
        <taxon>Aquificales</taxon>
        <taxon>Aquificaceae</taxon>
        <taxon>Thermocrinis</taxon>
    </lineage>
</organism>